<comment type="caution">
    <text evidence="3">The sequence shown here is derived from an EMBL/GenBank/DDBJ whole genome shotgun (WGS) entry which is preliminary data.</text>
</comment>
<organism evidence="3 4">
    <name type="scientific">Prorocentrum cordatum</name>
    <dbReference type="NCBI Taxonomy" id="2364126"/>
    <lineage>
        <taxon>Eukaryota</taxon>
        <taxon>Sar</taxon>
        <taxon>Alveolata</taxon>
        <taxon>Dinophyceae</taxon>
        <taxon>Prorocentrales</taxon>
        <taxon>Prorocentraceae</taxon>
        <taxon>Prorocentrum</taxon>
    </lineage>
</organism>
<dbReference type="Proteomes" id="UP001189429">
    <property type="component" value="Unassembled WGS sequence"/>
</dbReference>
<evidence type="ECO:0000313" key="3">
    <source>
        <dbReference type="EMBL" id="CAK0794746.1"/>
    </source>
</evidence>
<feature type="compositionally biased region" description="Low complexity" evidence="2">
    <location>
        <begin position="182"/>
        <end position="192"/>
    </location>
</feature>
<protein>
    <submittedName>
        <fullName evidence="3">Uncharacterized protein</fullName>
    </submittedName>
</protein>
<feature type="compositionally biased region" description="Low complexity" evidence="2">
    <location>
        <begin position="147"/>
        <end position="160"/>
    </location>
</feature>
<feature type="region of interest" description="Disordered" evidence="2">
    <location>
        <begin position="178"/>
        <end position="218"/>
    </location>
</feature>
<feature type="region of interest" description="Disordered" evidence="2">
    <location>
        <begin position="147"/>
        <end position="166"/>
    </location>
</feature>
<sequence>MGLLARWSQEDERAPGGQDIRSGTRVVVLGGRHFDAFEAGDAGLVTRVDLEAQNCEVLFEGRASAVPVALRHLRAAPSSLEAASAGPASPLGRAEASPTARPRGGAAHWPRGYADSAEAFAAGLAAVGAGQGEAEAALGGPRSPAALLDAASSSSTAPAPMRRRACSDAGLRVARVAEEEAAATPPARAAAPPSSPPRPAQVGQASSPATPAGSPVAGGWRANRLEALEARLARVEEEHRSEVASLRQALEQCVQSIGACALALDLGSADAPGSQACVAAALRDAAGLGQRALESCRGARPCSGTSGCSPEPRARHVPVEVLGCSGPPAGGTPGPGWRACSPCAVRPPLGHGDAAGCCGGGWPSSPTSRARQPRLVAWQPHPGGGAAAHGAAAPRRAGLQRASSCGHLTAPQQLSPPANILGSMTGISLAALGTPAPQPAKGAPAVASAGCVMVVAGSPGRSPAAAGFSDVPFSPVR</sequence>
<evidence type="ECO:0000256" key="2">
    <source>
        <dbReference type="SAM" id="MobiDB-lite"/>
    </source>
</evidence>
<name>A0ABN9PPB5_9DINO</name>
<evidence type="ECO:0000256" key="1">
    <source>
        <dbReference type="SAM" id="Coils"/>
    </source>
</evidence>
<evidence type="ECO:0000313" key="4">
    <source>
        <dbReference type="Proteomes" id="UP001189429"/>
    </source>
</evidence>
<reference evidence="3" key="1">
    <citation type="submission" date="2023-10" db="EMBL/GenBank/DDBJ databases">
        <authorList>
            <person name="Chen Y."/>
            <person name="Shah S."/>
            <person name="Dougan E. K."/>
            <person name="Thang M."/>
            <person name="Chan C."/>
        </authorList>
    </citation>
    <scope>NUCLEOTIDE SEQUENCE [LARGE SCALE GENOMIC DNA]</scope>
</reference>
<keyword evidence="1" id="KW-0175">Coiled coil</keyword>
<proteinExistence type="predicted"/>
<feature type="coiled-coil region" evidence="1">
    <location>
        <begin position="225"/>
        <end position="252"/>
    </location>
</feature>
<feature type="region of interest" description="Disordered" evidence="2">
    <location>
        <begin position="79"/>
        <end position="110"/>
    </location>
</feature>
<keyword evidence="4" id="KW-1185">Reference proteome</keyword>
<gene>
    <name evidence="3" type="ORF">PCOR1329_LOCUS4634</name>
</gene>
<accession>A0ABN9PPB5</accession>
<dbReference type="EMBL" id="CAUYUJ010001203">
    <property type="protein sequence ID" value="CAK0794746.1"/>
    <property type="molecule type" value="Genomic_DNA"/>
</dbReference>